<feature type="region of interest" description="Disordered" evidence="3">
    <location>
        <begin position="1"/>
        <end position="32"/>
    </location>
</feature>
<feature type="domain" description="OmpR/PhoB-type" evidence="4">
    <location>
        <begin position="304"/>
        <end position="396"/>
    </location>
</feature>
<dbReference type="EMBL" id="JACCFO010000001">
    <property type="protein sequence ID" value="NYI94385.1"/>
    <property type="molecule type" value="Genomic_DNA"/>
</dbReference>
<dbReference type="Pfam" id="PF00486">
    <property type="entry name" value="Trans_reg_C"/>
    <property type="match status" value="1"/>
</dbReference>
<dbReference type="InterPro" id="IPR003754">
    <property type="entry name" value="4pyrrol_synth_uPrphyn_synth"/>
</dbReference>
<dbReference type="InterPro" id="IPR036388">
    <property type="entry name" value="WH-like_DNA-bd_sf"/>
</dbReference>
<dbReference type="AlphaFoldDB" id="A0A853BI22"/>
<dbReference type="EC" id="4.2.1.75" evidence="5"/>
<gene>
    <name evidence="5" type="ORF">HNR12_000662</name>
</gene>
<protein>
    <submittedName>
        <fullName evidence="5">Uroporphyrinogen-III synthase</fullName>
        <ecNumber evidence="5">4.2.1.75</ecNumber>
    </submittedName>
</protein>
<dbReference type="NCBIfam" id="NF005568">
    <property type="entry name" value="PRK07239.1"/>
    <property type="match status" value="1"/>
</dbReference>
<dbReference type="GO" id="GO:0003677">
    <property type="term" value="F:DNA binding"/>
    <property type="evidence" value="ECO:0007669"/>
    <property type="project" value="UniProtKB-UniRule"/>
</dbReference>
<proteinExistence type="predicted"/>
<dbReference type="PROSITE" id="PS51755">
    <property type="entry name" value="OMPR_PHOB"/>
    <property type="match status" value="1"/>
</dbReference>
<keyword evidence="1 2" id="KW-0238">DNA-binding</keyword>
<dbReference type="InterPro" id="IPR016032">
    <property type="entry name" value="Sig_transdc_resp-reg_C-effctor"/>
</dbReference>
<dbReference type="InterPro" id="IPR036108">
    <property type="entry name" value="4pyrrol_syn_uPrphyn_synt_sf"/>
</dbReference>
<reference evidence="5 6" key="1">
    <citation type="submission" date="2020-07" db="EMBL/GenBank/DDBJ databases">
        <title>Sequencing the genomes of 1000 actinobacteria strains.</title>
        <authorList>
            <person name="Klenk H.-P."/>
        </authorList>
    </citation>
    <scope>NUCLEOTIDE SEQUENCE [LARGE SCALE GENOMIC DNA]</scope>
    <source>
        <strain evidence="5 6">DSM 45927</strain>
    </source>
</reference>
<evidence type="ECO:0000313" key="6">
    <source>
        <dbReference type="Proteomes" id="UP000575985"/>
    </source>
</evidence>
<accession>A0A853BI22</accession>
<dbReference type="GO" id="GO:0006780">
    <property type="term" value="P:uroporphyrinogen III biosynthetic process"/>
    <property type="evidence" value="ECO:0007669"/>
    <property type="project" value="InterPro"/>
</dbReference>
<dbReference type="InterPro" id="IPR039793">
    <property type="entry name" value="UROS/Hem4"/>
</dbReference>
<evidence type="ECO:0000256" key="1">
    <source>
        <dbReference type="ARBA" id="ARBA00023125"/>
    </source>
</evidence>
<evidence type="ECO:0000259" key="4">
    <source>
        <dbReference type="PROSITE" id="PS51755"/>
    </source>
</evidence>
<dbReference type="SUPFAM" id="SSF46894">
    <property type="entry name" value="C-terminal effector domain of the bipartite response regulators"/>
    <property type="match status" value="1"/>
</dbReference>
<comment type="caution">
    <text evidence="5">The sequence shown here is derived from an EMBL/GenBank/DDBJ whole genome shotgun (WGS) entry which is preliminary data.</text>
</comment>
<dbReference type="RefSeq" id="WP_179766038.1">
    <property type="nucleotide sequence ID" value="NZ_JACCFO010000001.1"/>
</dbReference>
<organism evidence="5 6">
    <name type="scientific">Streptomonospora nanhaiensis</name>
    <dbReference type="NCBI Taxonomy" id="1323731"/>
    <lineage>
        <taxon>Bacteria</taxon>
        <taxon>Bacillati</taxon>
        <taxon>Actinomycetota</taxon>
        <taxon>Actinomycetes</taxon>
        <taxon>Streptosporangiales</taxon>
        <taxon>Nocardiopsidaceae</taxon>
        <taxon>Streptomonospora</taxon>
    </lineage>
</organism>
<sequence length="406" mass="42521">MSATPSPLSAAGTGAEDPAPAPARPHTRGEPAATVAPLAGFTVAVTAARRADELAAMLRRKGAEVVCAPALRIVPLSDDQRLAAASRELIRRPADVVVATTGIGFRGWVEACETWGTAEPLLAAMHNSRLLARGPKAKGAIRAAGLTEEWSPPSESSAEVLDYLLATGVEGLRVAVQLHGEPLPDFCAALRLAGAEVVEVPVYRWTLPDDVAALDRLIEDITGGGVDAVTFTSAPAAAGLLDRAEAVGMRAPLVRALTRDALAMCVGPVTARPLMAYDVPTVWPGRARIGALVKRLAEELPGRFPSLPVAGHRLRLRGHAALVDGTVRPVSPALMRVLRELARRPGQVRDRADLLASLGGDADAHAVETAVARLRTALGDPKIIQTVVKRGYRLALDSGDCLPEGD</sequence>
<keyword evidence="5" id="KW-0456">Lyase</keyword>
<dbReference type="Gene3D" id="1.10.10.10">
    <property type="entry name" value="Winged helix-like DNA-binding domain superfamily/Winged helix DNA-binding domain"/>
    <property type="match status" value="1"/>
</dbReference>
<dbReference type="InterPro" id="IPR001867">
    <property type="entry name" value="OmpR/PhoB-type_DNA-bd"/>
</dbReference>
<keyword evidence="6" id="KW-1185">Reference proteome</keyword>
<dbReference type="SMART" id="SM00862">
    <property type="entry name" value="Trans_reg_C"/>
    <property type="match status" value="1"/>
</dbReference>
<dbReference type="CDD" id="cd06578">
    <property type="entry name" value="HemD"/>
    <property type="match status" value="1"/>
</dbReference>
<evidence type="ECO:0000313" key="5">
    <source>
        <dbReference type="EMBL" id="NYI94385.1"/>
    </source>
</evidence>
<dbReference type="GO" id="GO:0006355">
    <property type="term" value="P:regulation of DNA-templated transcription"/>
    <property type="evidence" value="ECO:0007669"/>
    <property type="project" value="InterPro"/>
</dbReference>
<dbReference type="Gene3D" id="3.40.50.10090">
    <property type="match status" value="2"/>
</dbReference>
<dbReference type="SUPFAM" id="SSF69618">
    <property type="entry name" value="HemD-like"/>
    <property type="match status" value="1"/>
</dbReference>
<evidence type="ECO:0000256" key="3">
    <source>
        <dbReference type="SAM" id="MobiDB-lite"/>
    </source>
</evidence>
<dbReference type="CDD" id="cd00383">
    <property type="entry name" value="trans_reg_C"/>
    <property type="match status" value="1"/>
</dbReference>
<dbReference type="PANTHER" id="PTHR40082">
    <property type="entry name" value="BLR5956 PROTEIN"/>
    <property type="match status" value="1"/>
</dbReference>
<dbReference type="GO" id="GO:0004852">
    <property type="term" value="F:uroporphyrinogen-III synthase activity"/>
    <property type="evidence" value="ECO:0007669"/>
    <property type="project" value="UniProtKB-EC"/>
</dbReference>
<dbReference type="GO" id="GO:0000160">
    <property type="term" value="P:phosphorelay signal transduction system"/>
    <property type="evidence" value="ECO:0007669"/>
    <property type="project" value="InterPro"/>
</dbReference>
<dbReference type="Pfam" id="PF02602">
    <property type="entry name" value="HEM4"/>
    <property type="match status" value="1"/>
</dbReference>
<dbReference type="PANTHER" id="PTHR40082:SF1">
    <property type="entry name" value="BLR5956 PROTEIN"/>
    <property type="match status" value="1"/>
</dbReference>
<dbReference type="Proteomes" id="UP000575985">
    <property type="component" value="Unassembled WGS sequence"/>
</dbReference>
<feature type="DNA-binding region" description="OmpR/PhoB-type" evidence="2">
    <location>
        <begin position="304"/>
        <end position="396"/>
    </location>
</feature>
<name>A0A853BI22_9ACTN</name>
<evidence type="ECO:0000256" key="2">
    <source>
        <dbReference type="PROSITE-ProRule" id="PRU01091"/>
    </source>
</evidence>